<keyword evidence="2" id="KW-1185">Reference proteome</keyword>
<proteinExistence type="predicted"/>
<evidence type="ECO:0000313" key="2">
    <source>
        <dbReference type="Proteomes" id="UP000198803"/>
    </source>
</evidence>
<dbReference type="EMBL" id="LT629693">
    <property type="protein sequence ID" value="SDK42267.1"/>
    <property type="molecule type" value="Genomic_DNA"/>
</dbReference>
<organism evidence="1 2">
    <name type="scientific">Bradyrhizobium ottawaense</name>
    <dbReference type="NCBI Taxonomy" id="931866"/>
    <lineage>
        <taxon>Bacteria</taxon>
        <taxon>Pseudomonadati</taxon>
        <taxon>Pseudomonadota</taxon>
        <taxon>Alphaproteobacteria</taxon>
        <taxon>Hyphomicrobiales</taxon>
        <taxon>Nitrobacteraceae</taxon>
        <taxon>Bradyrhizobium</taxon>
    </lineage>
</organism>
<protein>
    <submittedName>
        <fullName evidence="1">Uncharacterized protein</fullName>
    </submittedName>
</protein>
<dbReference type="Proteomes" id="UP000198803">
    <property type="component" value="Chromosome I"/>
</dbReference>
<dbReference type="RefSeq" id="WP_091977197.1">
    <property type="nucleotide sequence ID" value="NZ_LT629693.1"/>
</dbReference>
<name>A0ABY0QH85_9BRAD</name>
<gene>
    <name evidence="1" type="ORF">SAMN05444163_8073</name>
</gene>
<sequence length="145" mass="16605">MTALSRRPSNDPHRKGWRVFYGDVQIGHIGERAGVPIDVDQWGWSLSFYPGTEPDDGAGGTGATFEECRAAFERAWEELRPKLTEENFEVWRRERDRTAWKYRMHDLGLPMPTQTTTGWSKCFCGADIPISCEEHIHTVHRGIGE</sequence>
<accession>A0ABY0QH85</accession>
<evidence type="ECO:0000313" key="1">
    <source>
        <dbReference type="EMBL" id="SDK42267.1"/>
    </source>
</evidence>
<reference evidence="1 2" key="1">
    <citation type="submission" date="2016-10" db="EMBL/GenBank/DDBJ databases">
        <authorList>
            <person name="Varghese N."/>
            <person name="Submissions S."/>
        </authorList>
    </citation>
    <scope>NUCLEOTIDE SEQUENCE [LARGE SCALE GENOMIC DNA]</scope>
    <source>
        <strain evidence="1 2">GAS524</strain>
    </source>
</reference>